<feature type="domain" description="Zn(2)-C6 fungal-type" evidence="4">
    <location>
        <begin position="90"/>
        <end position="121"/>
    </location>
</feature>
<dbReference type="GO" id="GO:0000981">
    <property type="term" value="F:DNA-binding transcription factor activity, RNA polymerase II-specific"/>
    <property type="evidence" value="ECO:0007669"/>
    <property type="project" value="InterPro"/>
</dbReference>
<dbReference type="PANTHER" id="PTHR31001:SF57">
    <property type="entry name" value="ZN(II)2CYS6 TRANSCRIPTION FACTOR (EUROFUNG)"/>
    <property type="match status" value="1"/>
</dbReference>
<evidence type="ECO:0000313" key="6">
    <source>
        <dbReference type="Proteomes" id="UP000240493"/>
    </source>
</evidence>
<dbReference type="GO" id="GO:0003677">
    <property type="term" value="F:DNA binding"/>
    <property type="evidence" value="ECO:0007669"/>
    <property type="project" value="InterPro"/>
</dbReference>
<keyword evidence="2" id="KW-0479">Metal-binding</keyword>
<dbReference type="InterPro" id="IPR007219">
    <property type="entry name" value="XnlR_reg_dom"/>
</dbReference>
<protein>
    <recommendedName>
        <fullName evidence="4">Zn(2)-C6 fungal-type domain-containing protein</fullName>
    </recommendedName>
</protein>
<feature type="domain" description="Zn(2)-C6 fungal-type" evidence="4">
    <location>
        <begin position="12"/>
        <end position="42"/>
    </location>
</feature>
<dbReference type="GO" id="GO:0008270">
    <property type="term" value="F:zinc ion binding"/>
    <property type="evidence" value="ECO:0007669"/>
    <property type="project" value="InterPro"/>
</dbReference>
<evidence type="ECO:0000256" key="1">
    <source>
        <dbReference type="ARBA" id="ARBA00004123"/>
    </source>
</evidence>
<dbReference type="Pfam" id="PF00172">
    <property type="entry name" value="Zn_clus"/>
    <property type="match status" value="2"/>
</dbReference>
<sequence>MPVRRVAREVRTCSRCRLLKLRCDRLKPSCQRCTRANVTCSLGACSPTDEPSTGLLDLATEALPRSDAEASLPSIPESGVVKQRQRAQLSCIRCHRLKVRCDRDLPCSRCRMSGWGKFCEYRYRVETASPSLDADAPKIGPDLDGRIKSWHAQRRGATHWGGLLSALKLQAGRVDLPVRRMISDLIHQQNANISDEFVLPENFPFNSPAAANFASLDSVHDLLQQHRPKYQFYMNGYLALYQPSFPIIDTAMFSSLAEKFWNDPRSTDVAWLASFLMVLALGCFAVTRDQHATMDLCMAAEACLSKTPFMVQPDISAVRTLCLMVLAKQTLNATCRTFDSCWTLLGTVIRAATAIDLHKQRMPHHGYEDIGVWQFEQTMWSTVVYFCVQVAMVTGKPLIVSADMFAERIPLSISQTNDPWVMLIDVYPTLCHIISRITSNTDKPLYDEVVKYNDHVRRLMDTLLGKMYGKPRLYITLDIFFRRILLVLHRSHALHAVAPSEYPVSYWSSLECSLAILVHYRDLEDQKELDNTDLLSRLFKSDIFASMLTVCLYLLRQEAPLSAGSTIPPRRIILNTLQACMVIWEKEVHHSTCFKIGLMLLDSVLKFLPDL</sequence>
<accession>A0A2T3ZJ53</accession>
<reference evidence="5 6" key="1">
    <citation type="submission" date="2016-07" db="EMBL/GenBank/DDBJ databases">
        <title>Multiple horizontal gene transfer events from other fungi enriched the ability of initially mycotrophic Trichoderma (Ascomycota) to feed on dead plant biomass.</title>
        <authorList>
            <consortium name="DOE Joint Genome Institute"/>
            <person name="Aerts A."/>
            <person name="Atanasova L."/>
            <person name="Chenthamara K."/>
            <person name="Zhang J."/>
            <person name="Grujic M."/>
            <person name="Henrissat B."/>
            <person name="Kuo A."/>
            <person name="Salamov A."/>
            <person name="Lipzen A."/>
            <person name="Labutti K."/>
            <person name="Barry K."/>
            <person name="Miao Y."/>
            <person name="Rahimi M.J."/>
            <person name="Shen Q."/>
            <person name="Grigoriev I.V."/>
            <person name="Kubicek C.P."/>
            <person name="Druzhinina I.S."/>
        </authorList>
    </citation>
    <scope>NUCLEOTIDE SEQUENCE [LARGE SCALE GENOMIC DNA]</scope>
    <source>
        <strain evidence="5 6">CBS 433.97</strain>
    </source>
</reference>
<proteinExistence type="predicted"/>
<dbReference type="STRING" id="1042311.A0A2T3ZJ53"/>
<dbReference type="Gene3D" id="4.10.240.10">
    <property type="entry name" value="Zn(2)-C6 fungal-type DNA-binding domain"/>
    <property type="match status" value="2"/>
</dbReference>
<organism evidence="5 6">
    <name type="scientific">Trichoderma asperellum (strain ATCC 204424 / CBS 433.97 / NBRC 101777)</name>
    <dbReference type="NCBI Taxonomy" id="1042311"/>
    <lineage>
        <taxon>Eukaryota</taxon>
        <taxon>Fungi</taxon>
        <taxon>Dikarya</taxon>
        <taxon>Ascomycota</taxon>
        <taxon>Pezizomycotina</taxon>
        <taxon>Sordariomycetes</taxon>
        <taxon>Hypocreomycetidae</taxon>
        <taxon>Hypocreales</taxon>
        <taxon>Hypocreaceae</taxon>
        <taxon>Trichoderma</taxon>
    </lineage>
</organism>
<gene>
    <name evidence="5" type="ORF">M441DRAFT_450759</name>
</gene>
<name>A0A2T3ZJ53_TRIA4</name>
<keyword evidence="3" id="KW-0539">Nucleus</keyword>
<dbReference type="InterPro" id="IPR050613">
    <property type="entry name" value="Sec_Metabolite_Reg"/>
</dbReference>
<evidence type="ECO:0000256" key="3">
    <source>
        <dbReference type="ARBA" id="ARBA00023242"/>
    </source>
</evidence>
<dbReference type="PROSITE" id="PS00463">
    <property type="entry name" value="ZN2_CY6_FUNGAL_1"/>
    <property type="match status" value="2"/>
</dbReference>
<dbReference type="SMART" id="SM00066">
    <property type="entry name" value="GAL4"/>
    <property type="match status" value="2"/>
</dbReference>
<dbReference type="CDD" id="cd00067">
    <property type="entry name" value="GAL4"/>
    <property type="match status" value="2"/>
</dbReference>
<comment type="subcellular location">
    <subcellularLocation>
        <location evidence="1">Nucleus</location>
    </subcellularLocation>
</comment>
<evidence type="ECO:0000256" key="2">
    <source>
        <dbReference type="ARBA" id="ARBA00022723"/>
    </source>
</evidence>
<dbReference type="Pfam" id="PF04082">
    <property type="entry name" value="Fungal_trans"/>
    <property type="match status" value="1"/>
</dbReference>
<dbReference type="PROSITE" id="PS50048">
    <property type="entry name" value="ZN2_CY6_FUNGAL_2"/>
    <property type="match status" value="2"/>
</dbReference>
<dbReference type="SUPFAM" id="SSF57701">
    <property type="entry name" value="Zn2/Cys6 DNA-binding domain"/>
    <property type="match status" value="2"/>
</dbReference>
<dbReference type="EMBL" id="KZ679257">
    <property type="protein sequence ID" value="PTB44841.1"/>
    <property type="molecule type" value="Genomic_DNA"/>
</dbReference>
<dbReference type="InterPro" id="IPR001138">
    <property type="entry name" value="Zn2Cys6_DnaBD"/>
</dbReference>
<dbReference type="CDD" id="cd12148">
    <property type="entry name" value="fungal_TF_MHR"/>
    <property type="match status" value="1"/>
</dbReference>
<keyword evidence="6" id="KW-1185">Reference proteome</keyword>
<dbReference type="SMART" id="SM00906">
    <property type="entry name" value="Fungal_trans"/>
    <property type="match status" value="1"/>
</dbReference>
<dbReference type="Proteomes" id="UP000240493">
    <property type="component" value="Unassembled WGS sequence"/>
</dbReference>
<dbReference type="OrthoDB" id="4236860at2759"/>
<evidence type="ECO:0000259" key="4">
    <source>
        <dbReference type="PROSITE" id="PS50048"/>
    </source>
</evidence>
<dbReference type="AlphaFoldDB" id="A0A2T3ZJ53"/>
<dbReference type="InterPro" id="IPR036864">
    <property type="entry name" value="Zn2-C6_fun-type_DNA-bd_sf"/>
</dbReference>
<evidence type="ECO:0000313" key="5">
    <source>
        <dbReference type="EMBL" id="PTB44841.1"/>
    </source>
</evidence>
<dbReference type="GO" id="GO:0006351">
    <property type="term" value="P:DNA-templated transcription"/>
    <property type="evidence" value="ECO:0007669"/>
    <property type="project" value="InterPro"/>
</dbReference>
<dbReference type="PANTHER" id="PTHR31001">
    <property type="entry name" value="UNCHARACTERIZED TRANSCRIPTIONAL REGULATORY PROTEIN"/>
    <property type="match status" value="1"/>
</dbReference>
<dbReference type="GO" id="GO:0005634">
    <property type="term" value="C:nucleus"/>
    <property type="evidence" value="ECO:0007669"/>
    <property type="project" value="UniProtKB-SubCell"/>
</dbReference>